<evidence type="ECO:0000313" key="3">
    <source>
        <dbReference type="EMBL" id="TVU21927.1"/>
    </source>
</evidence>
<protein>
    <recommendedName>
        <fullName evidence="2">Factor of DNA methylation 1-5/IDN2 domain-containing protein</fullName>
    </recommendedName>
</protein>
<dbReference type="InterPro" id="IPR045177">
    <property type="entry name" value="FDM1-5/IDN2"/>
</dbReference>
<feature type="coiled-coil region" evidence="1">
    <location>
        <begin position="75"/>
        <end position="102"/>
    </location>
</feature>
<comment type="caution">
    <text evidence="3">The sequence shown here is derived from an EMBL/GenBank/DDBJ whole genome shotgun (WGS) entry which is preliminary data.</text>
</comment>
<keyword evidence="1" id="KW-0175">Coiled coil</keyword>
<dbReference type="Gramene" id="TVU21927">
    <property type="protein sequence ID" value="TVU21927"/>
    <property type="gene ID" value="EJB05_31598"/>
</dbReference>
<dbReference type="OrthoDB" id="1892195at2759"/>
<proteinExistence type="predicted"/>
<dbReference type="EMBL" id="RWGY01000026">
    <property type="protein sequence ID" value="TVU21927.1"/>
    <property type="molecule type" value="Genomic_DNA"/>
</dbReference>
<evidence type="ECO:0000256" key="1">
    <source>
        <dbReference type="SAM" id="Coils"/>
    </source>
</evidence>
<evidence type="ECO:0000313" key="4">
    <source>
        <dbReference type="Proteomes" id="UP000324897"/>
    </source>
</evidence>
<feature type="domain" description="Factor of DNA methylation 1-5/IDN2" evidence="2">
    <location>
        <begin position="159"/>
        <end position="288"/>
    </location>
</feature>
<gene>
    <name evidence="3" type="ORF">EJB05_31598</name>
</gene>
<name>A0A5J9UF23_9POAL</name>
<feature type="non-terminal residue" evidence="3">
    <location>
        <position position="1"/>
    </location>
</feature>
<dbReference type="Pfam" id="PF03469">
    <property type="entry name" value="XH"/>
    <property type="match status" value="1"/>
</dbReference>
<dbReference type="PANTHER" id="PTHR21596">
    <property type="entry name" value="RIBONUCLEASE P SUBUNIT P38"/>
    <property type="match status" value="1"/>
</dbReference>
<sequence>MDPVGDGGDEVVGGLQSLCVSDGGDQPVAAVDGGDTQGNHNLTTSLALKTEVINRGAEIAQETDLVSNLNEELKAKMAGSQNDQLEKEVAKLDAEIHGQMEKLNELLGLGDESECYYKDLISPLVAKSFVTSDELKEARVQLIKVFNDMPTTQRRIGIKLVGELNPKPFIVACQGKYVADEFQVRAQELISVWQEKVKNPSWHPFRIVEVDGIMKQVVDDSDADLTRLREEYGEDVCNAVKVALAEINEHNPSGGFLMAELWNFSEGRRATVNEALKEVCRQLSKSRKRRLQN</sequence>
<reference evidence="3 4" key="1">
    <citation type="journal article" date="2019" name="Sci. Rep.">
        <title>A high-quality genome of Eragrostis curvula grass provides insights into Poaceae evolution and supports new strategies to enhance forage quality.</title>
        <authorList>
            <person name="Carballo J."/>
            <person name="Santos B.A.C.M."/>
            <person name="Zappacosta D."/>
            <person name="Garbus I."/>
            <person name="Selva J.P."/>
            <person name="Gallo C.A."/>
            <person name="Diaz A."/>
            <person name="Albertini E."/>
            <person name="Caccamo M."/>
            <person name="Echenique V."/>
        </authorList>
    </citation>
    <scope>NUCLEOTIDE SEQUENCE [LARGE SCALE GENOMIC DNA]</scope>
    <source>
        <strain evidence="4">cv. Victoria</strain>
        <tissue evidence="3">Leaf</tissue>
    </source>
</reference>
<dbReference type="AlphaFoldDB" id="A0A5J9UF23"/>
<dbReference type="Proteomes" id="UP000324897">
    <property type="component" value="Unassembled WGS sequence"/>
</dbReference>
<dbReference type="InterPro" id="IPR005379">
    <property type="entry name" value="FDM1-5/IDN2_XH"/>
</dbReference>
<accession>A0A5J9UF23</accession>
<dbReference type="PANTHER" id="PTHR21596:SF51">
    <property type="entry name" value="OS01G0147700 PROTEIN"/>
    <property type="match status" value="1"/>
</dbReference>
<keyword evidence="4" id="KW-1185">Reference proteome</keyword>
<dbReference type="GO" id="GO:0080188">
    <property type="term" value="P:gene silencing by siRNA-directed DNA methylation"/>
    <property type="evidence" value="ECO:0007669"/>
    <property type="project" value="InterPro"/>
</dbReference>
<organism evidence="3 4">
    <name type="scientific">Eragrostis curvula</name>
    <name type="common">weeping love grass</name>
    <dbReference type="NCBI Taxonomy" id="38414"/>
    <lineage>
        <taxon>Eukaryota</taxon>
        <taxon>Viridiplantae</taxon>
        <taxon>Streptophyta</taxon>
        <taxon>Embryophyta</taxon>
        <taxon>Tracheophyta</taxon>
        <taxon>Spermatophyta</taxon>
        <taxon>Magnoliopsida</taxon>
        <taxon>Liliopsida</taxon>
        <taxon>Poales</taxon>
        <taxon>Poaceae</taxon>
        <taxon>PACMAD clade</taxon>
        <taxon>Chloridoideae</taxon>
        <taxon>Eragrostideae</taxon>
        <taxon>Eragrostidinae</taxon>
        <taxon>Eragrostis</taxon>
    </lineage>
</organism>
<evidence type="ECO:0000259" key="2">
    <source>
        <dbReference type="Pfam" id="PF03469"/>
    </source>
</evidence>